<evidence type="ECO:0000256" key="1">
    <source>
        <dbReference type="SAM" id="Phobius"/>
    </source>
</evidence>
<dbReference type="EMBL" id="BGZK01001256">
    <property type="protein sequence ID" value="GBP75634.1"/>
    <property type="molecule type" value="Genomic_DNA"/>
</dbReference>
<keyword evidence="1" id="KW-1133">Transmembrane helix</keyword>
<sequence length="90" mass="10012">MVTLLGLRVTMGGGDYLLSDGLAARLVELQEVCTDGTEIKEFVVDSEADARIRSEGRWSLRDTWAACVTAVWLCCALWLLVAYPLAWNLY</sequence>
<gene>
    <name evidence="2" type="ORF">EVAR_28845_1</name>
</gene>
<comment type="caution">
    <text evidence="2">The sequence shown here is derived from an EMBL/GenBank/DDBJ whole genome shotgun (WGS) entry which is preliminary data.</text>
</comment>
<dbReference type="AlphaFoldDB" id="A0A4C1YKW7"/>
<keyword evidence="3" id="KW-1185">Reference proteome</keyword>
<proteinExistence type="predicted"/>
<evidence type="ECO:0000313" key="3">
    <source>
        <dbReference type="Proteomes" id="UP000299102"/>
    </source>
</evidence>
<organism evidence="2 3">
    <name type="scientific">Eumeta variegata</name>
    <name type="common">Bagworm moth</name>
    <name type="synonym">Eumeta japonica</name>
    <dbReference type="NCBI Taxonomy" id="151549"/>
    <lineage>
        <taxon>Eukaryota</taxon>
        <taxon>Metazoa</taxon>
        <taxon>Ecdysozoa</taxon>
        <taxon>Arthropoda</taxon>
        <taxon>Hexapoda</taxon>
        <taxon>Insecta</taxon>
        <taxon>Pterygota</taxon>
        <taxon>Neoptera</taxon>
        <taxon>Endopterygota</taxon>
        <taxon>Lepidoptera</taxon>
        <taxon>Glossata</taxon>
        <taxon>Ditrysia</taxon>
        <taxon>Tineoidea</taxon>
        <taxon>Psychidae</taxon>
        <taxon>Oiketicinae</taxon>
        <taxon>Eumeta</taxon>
    </lineage>
</organism>
<keyword evidence="1" id="KW-0812">Transmembrane</keyword>
<name>A0A4C1YKW7_EUMVA</name>
<reference evidence="2 3" key="1">
    <citation type="journal article" date="2019" name="Commun. Biol.">
        <title>The bagworm genome reveals a unique fibroin gene that provides high tensile strength.</title>
        <authorList>
            <person name="Kono N."/>
            <person name="Nakamura H."/>
            <person name="Ohtoshi R."/>
            <person name="Tomita M."/>
            <person name="Numata K."/>
            <person name="Arakawa K."/>
        </authorList>
    </citation>
    <scope>NUCLEOTIDE SEQUENCE [LARGE SCALE GENOMIC DNA]</scope>
</reference>
<accession>A0A4C1YKW7</accession>
<evidence type="ECO:0000313" key="2">
    <source>
        <dbReference type="EMBL" id="GBP75634.1"/>
    </source>
</evidence>
<feature type="transmembrane region" description="Helical" evidence="1">
    <location>
        <begin position="63"/>
        <end position="86"/>
    </location>
</feature>
<dbReference type="Proteomes" id="UP000299102">
    <property type="component" value="Unassembled WGS sequence"/>
</dbReference>
<keyword evidence="1" id="KW-0472">Membrane</keyword>
<protein>
    <submittedName>
        <fullName evidence="2">Uncharacterized protein</fullName>
    </submittedName>
</protein>